<evidence type="ECO:0000313" key="2">
    <source>
        <dbReference type="Proteomes" id="UP001162992"/>
    </source>
</evidence>
<dbReference type="Proteomes" id="UP001162992">
    <property type="component" value="Chromosome 17"/>
</dbReference>
<dbReference type="EMBL" id="CM055108">
    <property type="protein sequence ID" value="KAJ7525649.1"/>
    <property type="molecule type" value="Genomic_DNA"/>
</dbReference>
<evidence type="ECO:0000313" key="1">
    <source>
        <dbReference type="EMBL" id="KAJ7525649.1"/>
    </source>
</evidence>
<protein>
    <submittedName>
        <fullName evidence="1">Uncharacterized protein</fullName>
    </submittedName>
</protein>
<gene>
    <name evidence="1" type="ORF">O6H91_17G060700</name>
</gene>
<accession>A0ACC2B790</accession>
<sequence length="437" mass="48153">MDGCLNNERAHVIEEAKRGSQKKAFAQISPMWQAKGQKRLNGPNKDFQRTVPALFLCPISLDIMKDPVTVCTGQTYDRASIEKWLHEGHRTCPITMLPLHDLSLIPNVTVHRLIQSWWAENETDVSSPIESSFLPKPAVNKEHILFWLRRIAGSHNVKSAVRNLKLLAKEEGNRACIVESGGTLLLVSLLSEDHEECDVCEELLCLLAVLCRSSGEARAVVTEPQTVAWVVWHLQRGSTAIRLNAAALLKSLLACEEFRRTTDKIPGLLQGLVRLLKEDLSPRAVKALVKMLRFICSLRGNREKAVEAGTIGALVDLLATATISVMENILATIELLCTTPEGQSNACMYALTVPVVVKLVLGFSKQCTEHAIGILLLICQSGPVEVLQVVYQAGARRQLLLLLQSDCTASAKRKALDLLKLFHAIFEGDLGAPLSRD</sequence>
<name>A0ACC2B790_DIPCM</name>
<comment type="caution">
    <text evidence="1">The sequence shown here is derived from an EMBL/GenBank/DDBJ whole genome shotgun (WGS) entry which is preliminary data.</text>
</comment>
<organism evidence="1 2">
    <name type="scientific">Diphasiastrum complanatum</name>
    <name type="common">Issler's clubmoss</name>
    <name type="synonym">Lycopodium complanatum</name>
    <dbReference type="NCBI Taxonomy" id="34168"/>
    <lineage>
        <taxon>Eukaryota</taxon>
        <taxon>Viridiplantae</taxon>
        <taxon>Streptophyta</taxon>
        <taxon>Embryophyta</taxon>
        <taxon>Tracheophyta</taxon>
        <taxon>Lycopodiopsida</taxon>
        <taxon>Lycopodiales</taxon>
        <taxon>Lycopodiaceae</taxon>
        <taxon>Lycopodioideae</taxon>
        <taxon>Diphasiastrum</taxon>
    </lineage>
</organism>
<reference evidence="2" key="1">
    <citation type="journal article" date="2024" name="Proc. Natl. Acad. Sci. U.S.A.">
        <title>Extraordinary preservation of gene collinearity over three hundred million years revealed in homosporous lycophytes.</title>
        <authorList>
            <person name="Li C."/>
            <person name="Wickell D."/>
            <person name="Kuo L.Y."/>
            <person name="Chen X."/>
            <person name="Nie B."/>
            <person name="Liao X."/>
            <person name="Peng D."/>
            <person name="Ji J."/>
            <person name="Jenkins J."/>
            <person name="Williams M."/>
            <person name="Shu S."/>
            <person name="Plott C."/>
            <person name="Barry K."/>
            <person name="Rajasekar S."/>
            <person name="Grimwood J."/>
            <person name="Han X."/>
            <person name="Sun S."/>
            <person name="Hou Z."/>
            <person name="He W."/>
            <person name="Dai G."/>
            <person name="Sun C."/>
            <person name="Schmutz J."/>
            <person name="Leebens-Mack J.H."/>
            <person name="Li F.W."/>
            <person name="Wang L."/>
        </authorList>
    </citation>
    <scope>NUCLEOTIDE SEQUENCE [LARGE SCALE GENOMIC DNA]</scope>
    <source>
        <strain evidence="2">cv. PW_Plant_1</strain>
    </source>
</reference>
<keyword evidence="2" id="KW-1185">Reference proteome</keyword>
<proteinExistence type="predicted"/>